<proteinExistence type="predicted"/>
<evidence type="ECO:0000313" key="3">
    <source>
        <dbReference type="Proteomes" id="UP001152320"/>
    </source>
</evidence>
<comment type="caution">
    <text evidence="2">The sequence shown here is derived from an EMBL/GenBank/DDBJ whole genome shotgun (WGS) entry which is preliminary data.</text>
</comment>
<dbReference type="Proteomes" id="UP001152320">
    <property type="component" value="Chromosome 17"/>
</dbReference>
<sequence>MSSGWIRLLLLASCLACLNVRGIEGKTLYDLRKFHFQGKGARFAVSKEELERKLSGIKKQDGVCGNDVNLELLHTTELLQEAEIFIAYIVMEDLTLSEELSCEMKEKVAVNSSHVFISVPFVSGERHGLLLVAHFTDSRKQTFFPYSTNYDRVSRIDSIDETDSGTVTLRKGNDVMIMNIQSNVTCHRDEVKELREDVDEVIGKLVSSTDYPLPFDWGCDILGESVSFCETLRKNQCGLGRAGSDVCIEMTSRNSKRCPASMQILSMTGLFQDAVPYLSTPASSFEGVWVDREHGTNIVFPCFTSVTKYM</sequence>
<feature type="signal peptide" evidence="1">
    <location>
        <begin position="1"/>
        <end position="25"/>
    </location>
</feature>
<gene>
    <name evidence="2" type="ORF">HOLleu_33495</name>
</gene>
<protein>
    <submittedName>
        <fullName evidence="2">Uncharacterized protein</fullName>
    </submittedName>
</protein>
<dbReference type="AlphaFoldDB" id="A0A9Q1BI31"/>
<evidence type="ECO:0000313" key="2">
    <source>
        <dbReference type="EMBL" id="KAJ8025832.1"/>
    </source>
</evidence>
<organism evidence="2 3">
    <name type="scientific">Holothuria leucospilota</name>
    <name type="common">Black long sea cucumber</name>
    <name type="synonym">Mertensiothuria leucospilota</name>
    <dbReference type="NCBI Taxonomy" id="206669"/>
    <lineage>
        <taxon>Eukaryota</taxon>
        <taxon>Metazoa</taxon>
        <taxon>Echinodermata</taxon>
        <taxon>Eleutherozoa</taxon>
        <taxon>Echinozoa</taxon>
        <taxon>Holothuroidea</taxon>
        <taxon>Aspidochirotacea</taxon>
        <taxon>Aspidochirotida</taxon>
        <taxon>Holothuriidae</taxon>
        <taxon>Holothuria</taxon>
    </lineage>
</organism>
<dbReference type="EMBL" id="JAIZAY010000017">
    <property type="protein sequence ID" value="KAJ8025832.1"/>
    <property type="molecule type" value="Genomic_DNA"/>
</dbReference>
<feature type="chain" id="PRO_5040231907" evidence="1">
    <location>
        <begin position="26"/>
        <end position="310"/>
    </location>
</feature>
<keyword evidence="3" id="KW-1185">Reference proteome</keyword>
<evidence type="ECO:0000256" key="1">
    <source>
        <dbReference type="SAM" id="SignalP"/>
    </source>
</evidence>
<name>A0A9Q1BI31_HOLLE</name>
<keyword evidence="1" id="KW-0732">Signal</keyword>
<reference evidence="2" key="1">
    <citation type="submission" date="2021-10" db="EMBL/GenBank/DDBJ databases">
        <title>Tropical sea cucumber genome reveals ecological adaptation and Cuvierian tubules defense mechanism.</title>
        <authorList>
            <person name="Chen T."/>
        </authorList>
    </citation>
    <scope>NUCLEOTIDE SEQUENCE</scope>
    <source>
        <strain evidence="2">Nanhai2018</strain>
        <tissue evidence="2">Muscle</tissue>
    </source>
</reference>
<accession>A0A9Q1BI31</accession>